<accession>A0A4P8QS91</accession>
<proteinExistence type="predicted"/>
<sequence>MISIARLLISQSPAPQPENKGWLELPNGRRVQPTPTQAYFAPSSKKPYVPTPKRRRWFAWLLGITA</sequence>
<evidence type="ECO:0000313" key="2">
    <source>
        <dbReference type="Proteomes" id="UP000299580"/>
    </source>
</evidence>
<dbReference type="Pfam" id="PF10893">
    <property type="entry name" value="Phage_186_Fil"/>
    <property type="match status" value="1"/>
</dbReference>
<organism evidence="1 2">
    <name type="scientific">Brenneria rubrifaciens</name>
    <dbReference type="NCBI Taxonomy" id="55213"/>
    <lineage>
        <taxon>Bacteria</taxon>
        <taxon>Pseudomonadati</taxon>
        <taxon>Pseudomonadota</taxon>
        <taxon>Gammaproteobacteria</taxon>
        <taxon>Enterobacterales</taxon>
        <taxon>Pectobacteriaceae</taxon>
        <taxon>Brenneria</taxon>
    </lineage>
</organism>
<reference evidence="1 2" key="1">
    <citation type="submission" date="2018-11" db="EMBL/GenBank/DDBJ databases">
        <title>Genome sequences of Brenneria nigrifluens and Brenneria rubrifaciens.</title>
        <authorList>
            <person name="Poret-Peterson A.T."/>
            <person name="McClean A.E."/>
            <person name="Kluepfel D.A."/>
        </authorList>
    </citation>
    <scope>NUCLEOTIDE SEQUENCE [LARGE SCALE GENOMIC DNA]</scope>
    <source>
        <strain evidence="1 2">6D370</strain>
    </source>
</reference>
<keyword evidence="2" id="KW-1185">Reference proteome</keyword>
<protein>
    <submittedName>
        <fullName evidence="1">Uncharacterized protein</fullName>
    </submittedName>
</protein>
<dbReference type="InterPro" id="IPR021221">
    <property type="entry name" value="Fil"/>
</dbReference>
<dbReference type="EMBL" id="CP034035">
    <property type="protein sequence ID" value="QCR10041.1"/>
    <property type="molecule type" value="Genomic_DNA"/>
</dbReference>
<dbReference type="AlphaFoldDB" id="A0A4P8QS91"/>
<dbReference type="RefSeq" id="WP_137715033.1">
    <property type="nucleotide sequence ID" value="NZ_CP034035.1"/>
</dbReference>
<dbReference type="OrthoDB" id="6428976at2"/>
<name>A0A4P8QS91_9GAMM</name>
<evidence type="ECO:0000313" key="1">
    <source>
        <dbReference type="EMBL" id="QCR10041.1"/>
    </source>
</evidence>
<gene>
    <name evidence="1" type="ORF">EH207_16970</name>
</gene>
<dbReference type="Proteomes" id="UP000299580">
    <property type="component" value="Chromosome"/>
</dbReference>
<dbReference type="KEGG" id="brb:EH207_16970"/>